<accession>A0ACD0NXY9</accession>
<protein>
    <submittedName>
        <fullName evidence="1">Uncharacterized protein</fullName>
    </submittedName>
</protein>
<keyword evidence="2" id="KW-1185">Reference proteome</keyword>
<feature type="non-terminal residue" evidence="1">
    <location>
        <position position="1"/>
    </location>
</feature>
<evidence type="ECO:0000313" key="1">
    <source>
        <dbReference type="EMBL" id="PWN50684.1"/>
    </source>
</evidence>
<organism evidence="1 2">
    <name type="scientific">Violaceomyces palustris</name>
    <dbReference type="NCBI Taxonomy" id="1673888"/>
    <lineage>
        <taxon>Eukaryota</taxon>
        <taxon>Fungi</taxon>
        <taxon>Dikarya</taxon>
        <taxon>Basidiomycota</taxon>
        <taxon>Ustilaginomycotina</taxon>
        <taxon>Ustilaginomycetes</taxon>
        <taxon>Violaceomycetales</taxon>
        <taxon>Violaceomycetaceae</taxon>
        <taxon>Violaceomyces</taxon>
    </lineage>
</organism>
<sequence length="102" mass="12067">IKGPWSADEDRRLLRLVREIGAERWVTIAERMGTRTGKQCRERWHNHIDPTINKEPFSPAEDALIIAMYERMGSRWAEMSKQLKGRPDNAIKNHYNTTLHRR</sequence>
<gene>
    <name evidence="1" type="ORF">IE53DRAFT_304284</name>
</gene>
<reference evidence="1 2" key="1">
    <citation type="journal article" date="2018" name="Mol. Biol. Evol.">
        <title>Broad Genomic Sampling Reveals a Smut Pathogenic Ancestry of the Fungal Clade Ustilaginomycotina.</title>
        <authorList>
            <person name="Kijpornyongpan T."/>
            <person name="Mondo S.J."/>
            <person name="Barry K."/>
            <person name="Sandor L."/>
            <person name="Lee J."/>
            <person name="Lipzen A."/>
            <person name="Pangilinan J."/>
            <person name="LaButti K."/>
            <person name="Hainaut M."/>
            <person name="Henrissat B."/>
            <person name="Grigoriev I.V."/>
            <person name="Spatafora J.W."/>
            <person name="Aime M.C."/>
        </authorList>
    </citation>
    <scope>NUCLEOTIDE SEQUENCE [LARGE SCALE GENOMIC DNA]</scope>
    <source>
        <strain evidence="1 2">SA 807</strain>
    </source>
</reference>
<proteinExistence type="predicted"/>
<dbReference type="EMBL" id="KZ819907">
    <property type="protein sequence ID" value="PWN50684.1"/>
    <property type="molecule type" value="Genomic_DNA"/>
</dbReference>
<feature type="non-terminal residue" evidence="1">
    <location>
        <position position="102"/>
    </location>
</feature>
<dbReference type="Proteomes" id="UP000245626">
    <property type="component" value="Unassembled WGS sequence"/>
</dbReference>
<evidence type="ECO:0000313" key="2">
    <source>
        <dbReference type="Proteomes" id="UP000245626"/>
    </source>
</evidence>
<name>A0ACD0NXY9_9BASI</name>